<evidence type="ECO:0000259" key="2">
    <source>
        <dbReference type="Pfam" id="PF07978"/>
    </source>
</evidence>
<reference evidence="3" key="1">
    <citation type="journal article" date="2023" name="Comput. Struct. Biotechnol. J.">
        <title>Discovery of a novel marine Bacteroidetes with a rich repertoire of carbohydrate-active enzymes.</title>
        <authorList>
            <person name="Chen B."/>
            <person name="Liu G."/>
            <person name="Chen Q."/>
            <person name="Wang H."/>
            <person name="Liu L."/>
            <person name="Tang K."/>
        </authorList>
    </citation>
    <scope>NUCLEOTIDE SEQUENCE</scope>
    <source>
        <strain evidence="3">TK19036</strain>
    </source>
</reference>
<dbReference type="InterPro" id="IPR011008">
    <property type="entry name" value="Dimeric_a/b-barrel"/>
</dbReference>
<evidence type="ECO:0000256" key="1">
    <source>
        <dbReference type="SAM" id="SignalP"/>
    </source>
</evidence>
<evidence type="ECO:0000313" key="3">
    <source>
        <dbReference type="EMBL" id="WKN38769.1"/>
    </source>
</evidence>
<feature type="signal peptide" evidence="1">
    <location>
        <begin position="1"/>
        <end position="25"/>
    </location>
</feature>
<feature type="chain" id="PRO_5041397670" evidence="1">
    <location>
        <begin position="26"/>
        <end position="255"/>
    </location>
</feature>
<dbReference type="Pfam" id="PF07978">
    <property type="entry name" value="NIPSNAP"/>
    <property type="match status" value="2"/>
</dbReference>
<proteinExistence type="predicted"/>
<accession>A0AA49JHB9</accession>
<name>A0AA49JHB9_9BACT</name>
<dbReference type="AlphaFoldDB" id="A0AA49JHB9"/>
<dbReference type="SUPFAM" id="SSF54909">
    <property type="entry name" value="Dimeric alpha+beta barrel"/>
    <property type="match status" value="2"/>
</dbReference>
<reference evidence="3" key="2">
    <citation type="journal article" date="2024" name="Antonie Van Leeuwenhoek">
        <title>Roseihalotalea indica gen. nov., sp. nov., a halophilic Bacteroidetes from mesopelagic Southwest Indian Ocean with higher carbohydrate metabolic potential.</title>
        <authorList>
            <person name="Chen B."/>
            <person name="Zhang M."/>
            <person name="Lin D."/>
            <person name="Ye J."/>
            <person name="Tang K."/>
        </authorList>
    </citation>
    <scope>NUCLEOTIDE SEQUENCE</scope>
    <source>
        <strain evidence="3">TK19036</strain>
    </source>
</reference>
<keyword evidence="1" id="KW-0732">Signal</keyword>
<dbReference type="EMBL" id="CP120682">
    <property type="protein sequence ID" value="WKN38769.1"/>
    <property type="molecule type" value="Genomic_DNA"/>
</dbReference>
<gene>
    <name evidence="3" type="ORF">K4G66_08635</name>
</gene>
<sequence>MNRRNFLHQSTLAAASAGALSFSQAADQQFYEWRTYELKSGSKMGVFDEYLQSALIPALNAIGVKQVGVFTEMGMSEPPKLHLLLPFSSIEEFAQSTQNVLKQSVYQQNSKSFAESATPDNPNYTRYESSLMRAFEAIPQMEVPEAGERIFELRTYEGFNDDAVRRKIDMFNKEELRIFNKTGLHPVFFGETLIGKNLPQLTYMITFRDMTERDANWKKFSAYPEWKEVSALPQYANSVSRINRLFLKPTSYSQV</sequence>
<dbReference type="Gene3D" id="3.30.70.100">
    <property type="match status" value="2"/>
</dbReference>
<feature type="domain" description="NIPSNAP" evidence="2">
    <location>
        <begin position="31"/>
        <end position="114"/>
    </location>
</feature>
<dbReference type="InterPro" id="IPR012577">
    <property type="entry name" value="NIPSNAP"/>
</dbReference>
<organism evidence="3">
    <name type="scientific">Roseihalotalea indica</name>
    <dbReference type="NCBI Taxonomy" id="2867963"/>
    <lineage>
        <taxon>Bacteria</taxon>
        <taxon>Pseudomonadati</taxon>
        <taxon>Bacteroidota</taxon>
        <taxon>Cytophagia</taxon>
        <taxon>Cytophagales</taxon>
        <taxon>Catalimonadaceae</taxon>
        <taxon>Roseihalotalea</taxon>
    </lineage>
</organism>
<protein>
    <submittedName>
        <fullName evidence="3">NIPSNAP family protein</fullName>
    </submittedName>
</protein>
<feature type="domain" description="NIPSNAP" evidence="2">
    <location>
        <begin position="151"/>
        <end position="254"/>
    </location>
</feature>